<accession>A0A699ZNK4</accession>
<reference evidence="1 2" key="1">
    <citation type="submission" date="2020-02" db="EMBL/GenBank/DDBJ databases">
        <title>Draft genome sequence of Haematococcus lacustris strain NIES-144.</title>
        <authorList>
            <person name="Morimoto D."/>
            <person name="Nakagawa S."/>
            <person name="Yoshida T."/>
            <person name="Sawayama S."/>
        </authorList>
    </citation>
    <scope>NUCLEOTIDE SEQUENCE [LARGE SCALE GENOMIC DNA]</scope>
    <source>
        <strain evidence="1 2">NIES-144</strain>
    </source>
</reference>
<evidence type="ECO:0000313" key="2">
    <source>
        <dbReference type="Proteomes" id="UP000485058"/>
    </source>
</evidence>
<dbReference type="EMBL" id="BLLF01001615">
    <property type="protein sequence ID" value="GFH20324.1"/>
    <property type="molecule type" value="Genomic_DNA"/>
</dbReference>
<gene>
    <name evidence="1" type="ORF">HaLaN_17427</name>
</gene>
<dbReference type="AlphaFoldDB" id="A0A699ZNK4"/>
<sequence length="121" mass="13353">MTKEEAELVLACSVAVQLVLQMAQALQPLCWHHAAVEAVLAAYPGLHARLNAVPRCEHDINAVDDVGKKLETSFANDLTELFPRRLEQAVALAGARVIAGSHEHQRRFRLPLDGIPAWTER</sequence>
<organism evidence="1 2">
    <name type="scientific">Haematococcus lacustris</name>
    <name type="common">Green alga</name>
    <name type="synonym">Haematococcus pluvialis</name>
    <dbReference type="NCBI Taxonomy" id="44745"/>
    <lineage>
        <taxon>Eukaryota</taxon>
        <taxon>Viridiplantae</taxon>
        <taxon>Chlorophyta</taxon>
        <taxon>core chlorophytes</taxon>
        <taxon>Chlorophyceae</taxon>
        <taxon>CS clade</taxon>
        <taxon>Chlamydomonadales</taxon>
        <taxon>Haematococcaceae</taxon>
        <taxon>Haematococcus</taxon>
    </lineage>
</organism>
<name>A0A699ZNK4_HAELA</name>
<evidence type="ECO:0000313" key="1">
    <source>
        <dbReference type="EMBL" id="GFH20324.1"/>
    </source>
</evidence>
<protein>
    <submittedName>
        <fullName evidence="1">Uncharacterized protein</fullName>
    </submittedName>
</protein>
<dbReference type="Proteomes" id="UP000485058">
    <property type="component" value="Unassembled WGS sequence"/>
</dbReference>
<proteinExistence type="predicted"/>
<comment type="caution">
    <text evidence="1">The sequence shown here is derived from an EMBL/GenBank/DDBJ whole genome shotgun (WGS) entry which is preliminary data.</text>
</comment>
<keyword evidence="2" id="KW-1185">Reference proteome</keyword>
<feature type="non-terminal residue" evidence="1">
    <location>
        <position position="1"/>
    </location>
</feature>